<feature type="compositionally biased region" description="Basic and acidic residues" evidence="2">
    <location>
        <begin position="81"/>
        <end position="97"/>
    </location>
</feature>
<evidence type="ECO:0000313" key="4">
    <source>
        <dbReference type="EMBL" id="KAG5844640.1"/>
    </source>
</evidence>
<dbReference type="GO" id="GO:0007018">
    <property type="term" value="P:microtubule-based movement"/>
    <property type="evidence" value="ECO:0007669"/>
    <property type="project" value="InterPro"/>
</dbReference>
<gene>
    <name evidence="4" type="ORF">ANANG_G00164640</name>
</gene>
<dbReference type="GO" id="GO:0005858">
    <property type="term" value="C:axonemal dynein complex"/>
    <property type="evidence" value="ECO:0007669"/>
    <property type="project" value="TreeGrafter"/>
</dbReference>
<feature type="compositionally biased region" description="Basic residues" evidence="2">
    <location>
        <begin position="112"/>
        <end position="121"/>
    </location>
</feature>
<protein>
    <recommendedName>
        <fullName evidence="3">Dynein heavy chain tail domain-containing protein</fullName>
    </recommendedName>
</protein>
<dbReference type="EMBL" id="JAFIRN010000008">
    <property type="protein sequence ID" value="KAG5844640.1"/>
    <property type="molecule type" value="Genomic_DNA"/>
</dbReference>
<dbReference type="GO" id="GO:0045505">
    <property type="term" value="F:dynein intermediate chain binding"/>
    <property type="evidence" value="ECO:0007669"/>
    <property type="project" value="InterPro"/>
</dbReference>
<name>A0A9D3M8Z2_ANGAN</name>
<dbReference type="PANTHER" id="PTHR46532">
    <property type="entry name" value="MALE FERTILITY FACTOR KL5"/>
    <property type="match status" value="1"/>
</dbReference>
<sequence length="513" mass="57964">MSLDDPRVEWLRDRVCACFNLDSVSYFEDLLGRGDGEEAQKINRFLNEITEEEGVSALLFFKCLREEEVEVQVPIDPEENPAAKEANENEEATKESAKLPATPAKAEGGKSPGKKKKRRKSSLTSETASSVGAPQTPSSLAEAKDEPPLTRTEVKVVYHLELHVAVNSAPQRFAESNTLYFVRNTKDPIAEPLDIKEANDTMPGMLQMGMMNGHPLLILKLLLNHVYIPLLSVGQLKSSNGGYSQGERQAKDRESKGVLVIRDEMLNSTYKFLSHVDWTLQQLEGEIKLHIPDMDLEPDAHVLLSMPEVVEKLDQCVMNWQTQITVVIEELQKKQPQGQGPMAEIYYWQERTASLSALCEQLKLPAVKKILEVMTLADPVTMQNLDMTMTELSKYHVEAVENVRFLGTLERHFKNLVMAVDFSVILDTIPPMMNGLRLVWIISGHYNSDERMVPLMERIAWELSAWEWSVHPVQVRERTTPAQYTQLPSSVRQTHVPLSGGQHSNPKHHIELN</sequence>
<dbReference type="InterPro" id="IPR013594">
    <property type="entry name" value="Dynein_heavy_tail"/>
</dbReference>
<evidence type="ECO:0000256" key="2">
    <source>
        <dbReference type="SAM" id="MobiDB-lite"/>
    </source>
</evidence>
<proteinExistence type="inferred from homology"/>
<accession>A0A9D3M8Z2</accession>
<dbReference type="AlphaFoldDB" id="A0A9D3M8Z2"/>
<evidence type="ECO:0000259" key="3">
    <source>
        <dbReference type="Pfam" id="PF08385"/>
    </source>
</evidence>
<dbReference type="PANTHER" id="PTHR46532:SF4">
    <property type="entry name" value="AAA+ ATPASE DOMAIN-CONTAINING PROTEIN"/>
    <property type="match status" value="1"/>
</dbReference>
<reference evidence="4" key="1">
    <citation type="submission" date="2021-01" db="EMBL/GenBank/DDBJ databases">
        <title>A chromosome-scale assembly of European eel, Anguilla anguilla.</title>
        <authorList>
            <person name="Henkel C."/>
            <person name="Jong-Raadsen S.A."/>
            <person name="Dufour S."/>
            <person name="Weltzien F.-A."/>
            <person name="Palstra A.P."/>
            <person name="Pelster B."/>
            <person name="Spaink H.P."/>
            <person name="Van Den Thillart G.E."/>
            <person name="Jansen H."/>
            <person name="Zahm M."/>
            <person name="Klopp C."/>
            <person name="Cedric C."/>
            <person name="Louis A."/>
            <person name="Berthelot C."/>
            <person name="Parey E."/>
            <person name="Roest Crollius H."/>
            <person name="Montfort J."/>
            <person name="Robinson-Rechavi M."/>
            <person name="Bucao C."/>
            <person name="Bouchez O."/>
            <person name="Gislard M."/>
            <person name="Lluch J."/>
            <person name="Milhes M."/>
            <person name="Lampietro C."/>
            <person name="Lopez Roques C."/>
            <person name="Donnadieu C."/>
            <person name="Braasch I."/>
            <person name="Desvignes T."/>
            <person name="Postlethwait J."/>
            <person name="Bobe J."/>
            <person name="Guiguen Y."/>
            <person name="Dirks R."/>
        </authorList>
    </citation>
    <scope>NUCLEOTIDE SEQUENCE</scope>
    <source>
        <strain evidence="4">Tag_6206</strain>
        <tissue evidence="4">Liver</tissue>
    </source>
</reference>
<dbReference type="Pfam" id="PF08385">
    <property type="entry name" value="DHC_N1"/>
    <property type="match status" value="1"/>
</dbReference>
<feature type="region of interest" description="Disordered" evidence="2">
    <location>
        <begin position="489"/>
        <end position="513"/>
    </location>
</feature>
<keyword evidence="5" id="KW-1185">Reference proteome</keyword>
<evidence type="ECO:0000256" key="1">
    <source>
        <dbReference type="ARBA" id="ARBA00008887"/>
    </source>
</evidence>
<dbReference type="InterPro" id="IPR026983">
    <property type="entry name" value="DHC"/>
</dbReference>
<feature type="region of interest" description="Disordered" evidence="2">
    <location>
        <begin position="72"/>
        <end position="148"/>
    </location>
</feature>
<evidence type="ECO:0000313" key="5">
    <source>
        <dbReference type="Proteomes" id="UP001044222"/>
    </source>
</evidence>
<dbReference type="Proteomes" id="UP001044222">
    <property type="component" value="Chromosome 8"/>
</dbReference>
<comment type="similarity">
    <text evidence="1">Belongs to the dynein heavy chain family.</text>
</comment>
<organism evidence="4 5">
    <name type="scientific">Anguilla anguilla</name>
    <name type="common">European freshwater eel</name>
    <name type="synonym">Muraena anguilla</name>
    <dbReference type="NCBI Taxonomy" id="7936"/>
    <lineage>
        <taxon>Eukaryota</taxon>
        <taxon>Metazoa</taxon>
        <taxon>Chordata</taxon>
        <taxon>Craniata</taxon>
        <taxon>Vertebrata</taxon>
        <taxon>Euteleostomi</taxon>
        <taxon>Actinopterygii</taxon>
        <taxon>Neopterygii</taxon>
        <taxon>Teleostei</taxon>
        <taxon>Anguilliformes</taxon>
        <taxon>Anguillidae</taxon>
        <taxon>Anguilla</taxon>
    </lineage>
</organism>
<feature type="domain" description="Dynein heavy chain tail" evidence="3">
    <location>
        <begin position="310"/>
        <end position="464"/>
    </location>
</feature>
<feature type="compositionally biased region" description="Polar residues" evidence="2">
    <location>
        <begin position="123"/>
        <end position="139"/>
    </location>
</feature>
<comment type="caution">
    <text evidence="4">The sequence shown here is derived from an EMBL/GenBank/DDBJ whole genome shotgun (WGS) entry which is preliminary data.</text>
</comment>
<dbReference type="GO" id="GO:0051959">
    <property type="term" value="F:dynein light intermediate chain binding"/>
    <property type="evidence" value="ECO:0007669"/>
    <property type="project" value="InterPro"/>
</dbReference>